<dbReference type="InterPro" id="IPR008766">
    <property type="entry name" value="Replication_gene_A-like"/>
</dbReference>
<feature type="domain" description="Replication gene A protein-like" evidence="7">
    <location>
        <begin position="115"/>
        <end position="404"/>
    </location>
</feature>
<dbReference type="GO" id="GO:0016787">
    <property type="term" value="F:hydrolase activity"/>
    <property type="evidence" value="ECO:0007669"/>
    <property type="project" value="UniProtKB-KW"/>
</dbReference>
<evidence type="ECO:0000259" key="7">
    <source>
        <dbReference type="Pfam" id="PF05840"/>
    </source>
</evidence>
<keyword evidence="3" id="KW-0235">DNA replication</keyword>
<dbReference type="GO" id="GO:0004519">
    <property type="term" value="F:endonuclease activity"/>
    <property type="evidence" value="ECO:0007669"/>
    <property type="project" value="UniProtKB-KW"/>
</dbReference>
<name>A0A5S9PAN1_9GAMM</name>
<evidence type="ECO:0000313" key="8">
    <source>
        <dbReference type="EMBL" id="CAA0101659.1"/>
    </source>
</evidence>
<accession>A0A5S9PAN1</accession>
<keyword evidence="6" id="KW-0378">Hydrolase</keyword>
<evidence type="ECO:0000256" key="4">
    <source>
        <dbReference type="ARBA" id="ARBA00022722"/>
    </source>
</evidence>
<keyword evidence="5" id="KW-0255">Endonuclease</keyword>
<comment type="function">
    <text evidence="1">Possible endonuclease which induces a single-strand cut and initiates DNA replication.</text>
</comment>
<evidence type="ECO:0000256" key="2">
    <source>
        <dbReference type="ARBA" id="ARBA00009260"/>
    </source>
</evidence>
<evidence type="ECO:0000256" key="1">
    <source>
        <dbReference type="ARBA" id="ARBA00003293"/>
    </source>
</evidence>
<dbReference type="Pfam" id="PF05840">
    <property type="entry name" value="Phage_GPA"/>
    <property type="match status" value="1"/>
</dbReference>
<proteinExistence type="inferred from homology"/>
<evidence type="ECO:0000256" key="6">
    <source>
        <dbReference type="ARBA" id="ARBA00022801"/>
    </source>
</evidence>
<sequence>MLAYSSCHDQFTGYDGSIYKNEVLNRFGTNDCALFRNDIISKYPDLAPAIRAEYHYIATQLSHVEANTRLRVLDKKLHIKDFNFLADNSDLVALSEKLAKQCTEITKAFYVESNAFIECSRIASSYNVEAPDPKKYGGSLAPCLSRLSCGKWWKRNLKKIQNTSIDAVARELRQVHGKKQSYCSTIALNKHRQQKRNNRDYLESQIAINELDEQYTLAQLADKTVSNPVIRRFETLTRCKGFELIAHEFGHDGVFLTLTTPSRFHRMVYIKARNKGGRDKVVANSKFCSSATPRKAQDYLNNLWGRIQAKLGRENIKPYGFRVVEPHHDGTPHWHFLLFAKPEQIPEIISIFRRWALMDSPDETGAEEHRLDVELMKKGINPKTGKEYSATGYIIKYICKNIDGHGIDNTETAADKRNCKNKDAIAVAERIEAWARTHRIRQFQQIGGPSVTVWRELRQITEQEGTLEKIRSAADNGDWHAFVKAMGGPNIPRNQYPVKPAYGQSEKLDRSTGEIQIVTETRYGDEAKDRVVGVLMAGITVLSRTHIWEIRDNGKVIAARQKIMSGIVDLLEEIKLLEEVRIHSHEVELPDIQPNKYAQSIRNAYGIGCIPEAQLCCALDSCQ</sequence>
<dbReference type="Proteomes" id="UP000434580">
    <property type="component" value="Unassembled WGS sequence"/>
</dbReference>
<evidence type="ECO:0000256" key="5">
    <source>
        <dbReference type="ARBA" id="ARBA00022759"/>
    </source>
</evidence>
<organism evidence="8 9">
    <name type="scientific">BD1-7 clade bacterium</name>
    <dbReference type="NCBI Taxonomy" id="2029982"/>
    <lineage>
        <taxon>Bacteria</taxon>
        <taxon>Pseudomonadati</taxon>
        <taxon>Pseudomonadota</taxon>
        <taxon>Gammaproteobacteria</taxon>
        <taxon>Cellvibrionales</taxon>
        <taxon>Spongiibacteraceae</taxon>
        <taxon>BD1-7 clade</taxon>
    </lineage>
</organism>
<gene>
    <name evidence="8" type="ORF">DPBNPPHM_03931</name>
</gene>
<comment type="similarity">
    <text evidence="2">Belongs to the phage GPA family.</text>
</comment>
<dbReference type="GO" id="GO:0006260">
    <property type="term" value="P:DNA replication"/>
    <property type="evidence" value="ECO:0007669"/>
    <property type="project" value="UniProtKB-KW"/>
</dbReference>
<evidence type="ECO:0000313" key="9">
    <source>
        <dbReference type="Proteomes" id="UP000434580"/>
    </source>
</evidence>
<dbReference type="EMBL" id="CACSII010000009">
    <property type="protein sequence ID" value="CAA0101659.1"/>
    <property type="molecule type" value="Genomic_DNA"/>
</dbReference>
<keyword evidence="4" id="KW-0540">Nuclease</keyword>
<reference evidence="8 9" key="1">
    <citation type="submission" date="2019-11" db="EMBL/GenBank/DDBJ databases">
        <authorList>
            <person name="Holert J."/>
        </authorList>
    </citation>
    <scope>NUCLEOTIDE SEQUENCE [LARGE SCALE GENOMIC DNA]</scope>
    <source>
        <strain evidence="8">BC5_2</strain>
    </source>
</reference>
<protein>
    <recommendedName>
        <fullName evidence="7">Replication gene A protein-like domain-containing protein</fullName>
    </recommendedName>
</protein>
<dbReference type="AlphaFoldDB" id="A0A5S9PAN1"/>
<evidence type="ECO:0000256" key="3">
    <source>
        <dbReference type="ARBA" id="ARBA00022705"/>
    </source>
</evidence>
<dbReference type="OrthoDB" id="5568266at2"/>